<evidence type="ECO:0000313" key="2">
    <source>
        <dbReference type="Proteomes" id="UP000472262"/>
    </source>
</evidence>
<dbReference type="Proteomes" id="UP000472262">
    <property type="component" value="Unassembled WGS sequence"/>
</dbReference>
<accession>A0A672QC53</accession>
<protein>
    <submittedName>
        <fullName evidence="1">Uncharacterized protein</fullName>
    </submittedName>
</protein>
<dbReference type="AlphaFoldDB" id="A0A672QC53"/>
<name>A0A672QC53_SINGR</name>
<reference evidence="1" key="2">
    <citation type="submission" date="2025-09" db="UniProtKB">
        <authorList>
            <consortium name="Ensembl"/>
        </authorList>
    </citation>
    <scope>IDENTIFICATION</scope>
</reference>
<evidence type="ECO:0000313" key="1">
    <source>
        <dbReference type="Ensembl" id="ENSSGRP00000073365.1"/>
    </source>
</evidence>
<organism evidence="1 2">
    <name type="scientific">Sinocyclocheilus grahami</name>
    <name type="common">Dianchi golden-line fish</name>
    <name type="synonym">Barbus grahami</name>
    <dbReference type="NCBI Taxonomy" id="75366"/>
    <lineage>
        <taxon>Eukaryota</taxon>
        <taxon>Metazoa</taxon>
        <taxon>Chordata</taxon>
        <taxon>Craniata</taxon>
        <taxon>Vertebrata</taxon>
        <taxon>Euteleostomi</taxon>
        <taxon>Actinopterygii</taxon>
        <taxon>Neopterygii</taxon>
        <taxon>Teleostei</taxon>
        <taxon>Ostariophysi</taxon>
        <taxon>Cypriniformes</taxon>
        <taxon>Cyprinidae</taxon>
        <taxon>Cyprininae</taxon>
        <taxon>Sinocyclocheilus</taxon>
    </lineage>
</organism>
<dbReference type="Ensembl" id="ENSSGRT00000078123.1">
    <property type="protein sequence ID" value="ENSSGRP00000073365.1"/>
    <property type="gene ID" value="ENSSGRG00000037361.1"/>
</dbReference>
<reference evidence="1" key="1">
    <citation type="submission" date="2025-08" db="UniProtKB">
        <authorList>
            <consortium name="Ensembl"/>
        </authorList>
    </citation>
    <scope>IDENTIFICATION</scope>
</reference>
<dbReference type="InParanoid" id="A0A672QC53"/>
<proteinExistence type="predicted"/>
<sequence>IWVPFLLGRSPVFPVLRMRSDPARICTVPAAALEPPRLCSMRAVFPDSKRLSTSSSPSTSHSFTLESTVCKHKSCLSFSEQSHSAKTLRVTTQNTKYTEK</sequence>
<keyword evidence="2" id="KW-1185">Reference proteome</keyword>